<feature type="domain" description="ATP synthase F1 complex delta/epsilon subunit N-terminal" evidence="8">
    <location>
        <begin position="5"/>
        <end position="82"/>
    </location>
</feature>
<keyword evidence="5" id="KW-0406">Ion transport</keyword>
<dbReference type="SUPFAM" id="SSF51344">
    <property type="entry name" value="Epsilon subunit of F1F0-ATP synthase N-terminal domain"/>
    <property type="match status" value="1"/>
</dbReference>
<evidence type="ECO:0000256" key="1">
    <source>
        <dbReference type="ARBA" id="ARBA00004184"/>
    </source>
</evidence>
<dbReference type="EMBL" id="SVCM01000132">
    <property type="protein sequence ID" value="MBE6060817.1"/>
    <property type="molecule type" value="Genomic_DNA"/>
</dbReference>
<evidence type="ECO:0000256" key="4">
    <source>
        <dbReference type="ARBA" id="ARBA00022475"/>
    </source>
</evidence>
<dbReference type="InterPro" id="IPR036771">
    <property type="entry name" value="ATPsynth_dsu/esu_N"/>
</dbReference>
<comment type="similarity">
    <text evidence="2">Belongs to the ATPase epsilon chain family.</text>
</comment>
<keyword evidence="7" id="KW-0066">ATP synthesis</keyword>
<keyword evidence="6" id="KW-0472">Membrane</keyword>
<dbReference type="InterPro" id="IPR001469">
    <property type="entry name" value="ATP_synth_F1_dsu/esu"/>
</dbReference>
<dbReference type="InterPro" id="IPR020546">
    <property type="entry name" value="ATP_synth_F1_dsu/esu_N"/>
</dbReference>
<dbReference type="Proteomes" id="UP000768462">
    <property type="component" value="Unassembled WGS sequence"/>
</dbReference>
<sequence length="88" mass="9684">MKKVFKLTIITPESEFFKGDAVSLNCETTEGRLGILPDHSAIIAGLVPTITTFEDVDGKKYKVNTSDGVLKVRKNNVSILCTIAQWVE</sequence>
<gene>
    <name evidence="9" type="ORF">E7215_11685</name>
</gene>
<evidence type="ECO:0000256" key="2">
    <source>
        <dbReference type="ARBA" id="ARBA00005712"/>
    </source>
</evidence>
<proteinExistence type="inferred from homology"/>
<evidence type="ECO:0000256" key="5">
    <source>
        <dbReference type="ARBA" id="ARBA00023065"/>
    </source>
</evidence>
<evidence type="ECO:0000256" key="6">
    <source>
        <dbReference type="ARBA" id="ARBA00023136"/>
    </source>
</evidence>
<dbReference type="GO" id="GO:0045259">
    <property type="term" value="C:proton-transporting ATP synthase complex"/>
    <property type="evidence" value="ECO:0007669"/>
    <property type="project" value="UniProtKB-KW"/>
</dbReference>
<name>A0A927WBN7_9CLOT</name>
<dbReference type="CDD" id="cd12152">
    <property type="entry name" value="F1-ATPase_delta"/>
    <property type="match status" value="1"/>
</dbReference>
<evidence type="ECO:0000313" key="10">
    <source>
        <dbReference type="Proteomes" id="UP000768462"/>
    </source>
</evidence>
<keyword evidence="3" id="KW-0813">Transport</keyword>
<protein>
    <recommendedName>
        <fullName evidence="8">ATP synthase F1 complex delta/epsilon subunit N-terminal domain-containing protein</fullName>
    </recommendedName>
</protein>
<evidence type="ECO:0000256" key="7">
    <source>
        <dbReference type="ARBA" id="ARBA00023196"/>
    </source>
</evidence>
<keyword evidence="4" id="KW-1003">Cell membrane</keyword>
<dbReference type="Pfam" id="PF02823">
    <property type="entry name" value="ATP-synt_DE_N"/>
    <property type="match status" value="1"/>
</dbReference>
<keyword evidence="7" id="KW-0139">CF(1)</keyword>
<dbReference type="RefSeq" id="WP_035135416.1">
    <property type="nucleotide sequence ID" value="NZ_JPMD01000049.1"/>
</dbReference>
<dbReference type="GO" id="GO:0046933">
    <property type="term" value="F:proton-transporting ATP synthase activity, rotational mechanism"/>
    <property type="evidence" value="ECO:0007669"/>
    <property type="project" value="InterPro"/>
</dbReference>
<accession>A0A927WBN7</accession>
<reference evidence="9" key="1">
    <citation type="submission" date="2019-04" db="EMBL/GenBank/DDBJ databases">
        <title>Evolution of Biomass-Degrading Anaerobic Consortia Revealed by Metagenomics.</title>
        <authorList>
            <person name="Peng X."/>
        </authorList>
    </citation>
    <scope>NUCLEOTIDE SEQUENCE</scope>
    <source>
        <strain evidence="9">SIG254</strain>
    </source>
</reference>
<evidence type="ECO:0000256" key="3">
    <source>
        <dbReference type="ARBA" id="ARBA00022448"/>
    </source>
</evidence>
<comment type="subcellular location">
    <subcellularLocation>
        <location evidence="1">Endomembrane system</location>
        <topology evidence="1">Peripheral membrane protein</topology>
    </subcellularLocation>
</comment>
<comment type="caution">
    <text evidence="9">The sequence shown here is derived from an EMBL/GenBank/DDBJ whole genome shotgun (WGS) entry which is preliminary data.</text>
</comment>
<dbReference type="AlphaFoldDB" id="A0A927WBN7"/>
<dbReference type="GO" id="GO:0012505">
    <property type="term" value="C:endomembrane system"/>
    <property type="evidence" value="ECO:0007669"/>
    <property type="project" value="UniProtKB-SubCell"/>
</dbReference>
<dbReference type="Gene3D" id="2.60.15.10">
    <property type="entry name" value="F0F1 ATP synthase delta/epsilon subunit, N-terminal"/>
    <property type="match status" value="1"/>
</dbReference>
<evidence type="ECO:0000259" key="8">
    <source>
        <dbReference type="Pfam" id="PF02823"/>
    </source>
</evidence>
<organism evidence="9 10">
    <name type="scientific">Clostridium sulfidigenes</name>
    <dbReference type="NCBI Taxonomy" id="318464"/>
    <lineage>
        <taxon>Bacteria</taxon>
        <taxon>Bacillati</taxon>
        <taxon>Bacillota</taxon>
        <taxon>Clostridia</taxon>
        <taxon>Eubacteriales</taxon>
        <taxon>Clostridiaceae</taxon>
        <taxon>Clostridium</taxon>
    </lineage>
</organism>
<evidence type="ECO:0000313" key="9">
    <source>
        <dbReference type="EMBL" id="MBE6060817.1"/>
    </source>
</evidence>